<proteinExistence type="predicted"/>
<dbReference type="Proteomes" id="UP000319576">
    <property type="component" value="Chromosome"/>
</dbReference>
<dbReference type="OrthoDB" id="278204at2"/>
<evidence type="ECO:0000313" key="3">
    <source>
        <dbReference type="Proteomes" id="UP000319576"/>
    </source>
</evidence>
<dbReference type="KEGG" id="uli:ETAA1_63050"/>
<name>A0A517Y3H4_9BACT</name>
<dbReference type="Pfam" id="PF05016">
    <property type="entry name" value="ParE_toxin"/>
    <property type="match status" value="1"/>
</dbReference>
<sequence>MTPVVFLPDAQDDIDTVYAGYEARLVGLGGRFLRAVSRTVALIEVNPHLYGEVAPGIRAALTRRFPLVVYYRADPAGVVVIAVRHGRDDPAAWQGRV</sequence>
<dbReference type="AlphaFoldDB" id="A0A517Y3H4"/>
<keyword evidence="3" id="KW-1185">Reference proteome</keyword>
<gene>
    <name evidence="2" type="ORF">ETAA1_63050</name>
</gene>
<evidence type="ECO:0000313" key="2">
    <source>
        <dbReference type="EMBL" id="QDU24291.1"/>
    </source>
</evidence>
<dbReference type="InterPro" id="IPR007712">
    <property type="entry name" value="RelE/ParE_toxin"/>
</dbReference>
<accession>A0A517Y3H4</accession>
<keyword evidence="1" id="KW-1277">Toxin-antitoxin system</keyword>
<dbReference type="InterPro" id="IPR035093">
    <property type="entry name" value="RelE/ParE_toxin_dom_sf"/>
</dbReference>
<evidence type="ECO:0000256" key="1">
    <source>
        <dbReference type="ARBA" id="ARBA00022649"/>
    </source>
</evidence>
<organism evidence="2 3">
    <name type="scientific">Urbifossiella limnaea</name>
    <dbReference type="NCBI Taxonomy" id="2528023"/>
    <lineage>
        <taxon>Bacteria</taxon>
        <taxon>Pseudomonadati</taxon>
        <taxon>Planctomycetota</taxon>
        <taxon>Planctomycetia</taxon>
        <taxon>Gemmatales</taxon>
        <taxon>Gemmataceae</taxon>
        <taxon>Urbifossiella</taxon>
    </lineage>
</organism>
<dbReference type="Gene3D" id="3.30.2310.20">
    <property type="entry name" value="RelE-like"/>
    <property type="match status" value="1"/>
</dbReference>
<protein>
    <submittedName>
        <fullName evidence="2">Plasmid stabilization system protein</fullName>
    </submittedName>
</protein>
<dbReference type="EMBL" id="CP036273">
    <property type="protein sequence ID" value="QDU24291.1"/>
    <property type="molecule type" value="Genomic_DNA"/>
</dbReference>
<dbReference type="RefSeq" id="WP_145244456.1">
    <property type="nucleotide sequence ID" value="NZ_CP036273.1"/>
</dbReference>
<reference evidence="2 3" key="1">
    <citation type="submission" date="2019-02" db="EMBL/GenBank/DDBJ databases">
        <title>Deep-cultivation of Planctomycetes and their phenomic and genomic characterization uncovers novel biology.</title>
        <authorList>
            <person name="Wiegand S."/>
            <person name="Jogler M."/>
            <person name="Boedeker C."/>
            <person name="Pinto D."/>
            <person name="Vollmers J."/>
            <person name="Rivas-Marin E."/>
            <person name="Kohn T."/>
            <person name="Peeters S.H."/>
            <person name="Heuer A."/>
            <person name="Rast P."/>
            <person name="Oberbeckmann S."/>
            <person name="Bunk B."/>
            <person name="Jeske O."/>
            <person name="Meyerdierks A."/>
            <person name="Storesund J.E."/>
            <person name="Kallscheuer N."/>
            <person name="Luecker S."/>
            <person name="Lage O.M."/>
            <person name="Pohl T."/>
            <person name="Merkel B.J."/>
            <person name="Hornburger P."/>
            <person name="Mueller R.-W."/>
            <person name="Bruemmer F."/>
            <person name="Labrenz M."/>
            <person name="Spormann A.M."/>
            <person name="Op den Camp H."/>
            <person name="Overmann J."/>
            <person name="Amann R."/>
            <person name="Jetten M.S.M."/>
            <person name="Mascher T."/>
            <person name="Medema M.H."/>
            <person name="Devos D.P."/>
            <person name="Kaster A.-K."/>
            <person name="Ovreas L."/>
            <person name="Rohde M."/>
            <person name="Galperin M.Y."/>
            <person name="Jogler C."/>
        </authorList>
    </citation>
    <scope>NUCLEOTIDE SEQUENCE [LARGE SCALE GENOMIC DNA]</scope>
    <source>
        <strain evidence="2 3">ETA_A1</strain>
    </source>
</reference>